<feature type="signal peptide" evidence="1">
    <location>
        <begin position="1"/>
        <end position="27"/>
    </location>
</feature>
<gene>
    <name evidence="2" type="ORF">Pla133_01740</name>
</gene>
<feature type="chain" id="PRO_5022237052" description="ELWxxDGT repeat protein" evidence="1">
    <location>
        <begin position="28"/>
        <end position="1049"/>
    </location>
</feature>
<keyword evidence="3" id="KW-1185">Reference proteome</keyword>
<protein>
    <recommendedName>
        <fullName evidence="4">ELWxxDGT repeat protein</fullName>
    </recommendedName>
</protein>
<sequence precursor="true">MPALPCFRFALPLAAALLAGPWSPSSAAQSPVQLAVDFNQQVSSGGGSEPCFLASDGQRSYFWAKGPGDGDDLWVTDGTPAGTHLVAPDLTAVSYTPNPLLDGGVVLPSGRAIVMSPNSVVPALFYPTLFGTDGTAGGTEPLFESQPGDLHARSDLVEFLGEGWFVGEGVPQPFGPVAGRLWRSDGTSAGTRPAFTGPSEPTNVRGRLVVGGGRLYFVDASDDSVVGDPPRLLSTDGSGAPPTVLFTGIPDGDIFVSNYLPTTGEVLFTSRFLPATSSGTYVNEWRTVDAGGAGGGEVLADAVYEPSHSAVVQSLVYFPGVNSLGEIKLFVSDGTAAGTFTVPDNTQGLIRACEAAPLVPYNGGVVFIGGDPFVGFEPRFADSSGIVLLVDATPGLLPVAIPEFVEWNGELYFHMGVAQSIPGRLYRTDGTAAGTVPVLDAATVGSAPLYATGRTQAGIVYEFDIKTGLGSEPWVVGGDTVKFVADIDPNSSSPSFPGSLVRLGPELILVASTAFLERSLYSADGTAAGTQTLATLDLGSGSSGVGGAIVLGDRVVMPGGLGGIGRDLLITDGSTAGTIAVDLLPGPDSSIPTDFLRVGSRAYFVARTGPSGVGRLWVTDGTAAGTVQVADVQISTTTGVRPLFDAEGVGGAEVFFIGYDASGWELWRSDGTASGTLRVTDIAAGVASSDPRDGAVVGGELCFSATDAAHGREVWATDGTAAGTRLVVDIAPGPANGVADLDGVAFDGRLVVASAGGSLGLGPIAVDPASGQVQRLVEPALAAANPGLAGKLVGDFARLGDALLFATDGPTPTGGEARLWRATSATAFATPTAVDVLDNFAINVTDLGGGFGLVGGTSGEGTEPWVLRPDGPATQLIDLYPGVQSSNPGYGVRVGSQVLFPADSPIWGYELFKVSVATLGANVAVPIEGGCAAAGAAPVLAPVGRPTLGADFDVRIEGAPVAAPLVWAVDTSFAPVSLSGPCAPLLLSPTFLALGQTNGAGQGLLDLAVPADPVLLDAVLVFQTLVVEVPGPFLGIASLSDGLEVVVGP</sequence>
<evidence type="ECO:0000256" key="1">
    <source>
        <dbReference type="SAM" id="SignalP"/>
    </source>
</evidence>
<evidence type="ECO:0000313" key="2">
    <source>
        <dbReference type="EMBL" id="QDU65110.1"/>
    </source>
</evidence>
<reference evidence="2 3" key="1">
    <citation type="submission" date="2019-02" db="EMBL/GenBank/DDBJ databases">
        <title>Deep-cultivation of Planctomycetes and their phenomic and genomic characterization uncovers novel biology.</title>
        <authorList>
            <person name="Wiegand S."/>
            <person name="Jogler M."/>
            <person name="Boedeker C."/>
            <person name="Pinto D."/>
            <person name="Vollmers J."/>
            <person name="Rivas-Marin E."/>
            <person name="Kohn T."/>
            <person name="Peeters S.H."/>
            <person name="Heuer A."/>
            <person name="Rast P."/>
            <person name="Oberbeckmann S."/>
            <person name="Bunk B."/>
            <person name="Jeske O."/>
            <person name="Meyerdierks A."/>
            <person name="Storesund J.E."/>
            <person name="Kallscheuer N."/>
            <person name="Luecker S."/>
            <person name="Lage O.M."/>
            <person name="Pohl T."/>
            <person name="Merkel B.J."/>
            <person name="Hornburger P."/>
            <person name="Mueller R.-W."/>
            <person name="Bruemmer F."/>
            <person name="Labrenz M."/>
            <person name="Spormann A.M."/>
            <person name="Op den Camp H."/>
            <person name="Overmann J."/>
            <person name="Amann R."/>
            <person name="Jetten M.S.M."/>
            <person name="Mascher T."/>
            <person name="Medema M.H."/>
            <person name="Devos D.P."/>
            <person name="Kaster A.-K."/>
            <person name="Ovreas L."/>
            <person name="Rohde M."/>
            <person name="Galperin M.Y."/>
            <person name="Jogler C."/>
        </authorList>
    </citation>
    <scope>NUCLEOTIDE SEQUENCE [LARGE SCALE GENOMIC DNA]</scope>
    <source>
        <strain evidence="2 3">Pla133</strain>
    </source>
</reference>
<evidence type="ECO:0000313" key="3">
    <source>
        <dbReference type="Proteomes" id="UP000316921"/>
    </source>
</evidence>
<organism evidence="2 3">
    <name type="scientific">Engelhardtia mirabilis</name>
    <dbReference type="NCBI Taxonomy" id="2528011"/>
    <lineage>
        <taxon>Bacteria</taxon>
        <taxon>Pseudomonadati</taxon>
        <taxon>Planctomycetota</taxon>
        <taxon>Planctomycetia</taxon>
        <taxon>Planctomycetia incertae sedis</taxon>
        <taxon>Engelhardtia</taxon>
    </lineage>
</organism>
<dbReference type="EMBL" id="CP036287">
    <property type="protein sequence ID" value="QDU65110.1"/>
    <property type="molecule type" value="Genomic_DNA"/>
</dbReference>
<dbReference type="AlphaFoldDB" id="A0A518BDP4"/>
<name>A0A518BDP4_9BACT</name>
<evidence type="ECO:0008006" key="4">
    <source>
        <dbReference type="Google" id="ProtNLM"/>
    </source>
</evidence>
<proteinExistence type="predicted"/>
<dbReference type="Proteomes" id="UP000316921">
    <property type="component" value="Chromosome"/>
</dbReference>
<dbReference type="RefSeq" id="WP_419192002.1">
    <property type="nucleotide sequence ID" value="NZ_CP036287.1"/>
</dbReference>
<dbReference type="KEGG" id="pbap:Pla133_01740"/>
<keyword evidence="1" id="KW-0732">Signal</keyword>
<accession>A0A518BDP4</accession>